<dbReference type="EnsemblPlants" id="OPUNC01G18860.1">
    <property type="protein sequence ID" value="OPUNC01G18860.1"/>
    <property type="gene ID" value="OPUNC01G18860"/>
</dbReference>
<dbReference type="InterPro" id="IPR002109">
    <property type="entry name" value="Glutaredoxin"/>
</dbReference>
<dbReference type="SUPFAM" id="SSF81383">
    <property type="entry name" value="F-box domain"/>
    <property type="match status" value="1"/>
</dbReference>
<dbReference type="PROSITE" id="PS51354">
    <property type="entry name" value="GLUTAREDOXIN_2"/>
    <property type="match status" value="1"/>
</dbReference>
<protein>
    <submittedName>
        <fullName evidence="3">Uncharacterized protein</fullName>
    </submittedName>
</protein>
<name>A0A0E0JJQ7_ORYPU</name>
<dbReference type="InterPro" id="IPR005174">
    <property type="entry name" value="KIB1-4_b-propeller"/>
</dbReference>
<keyword evidence="4" id="KW-1185">Reference proteome</keyword>
<feature type="domain" description="KIB1-4 beta-propeller" evidence="2">
    <location>
        <begin position="66"/>
        <end position="366"/>
    </location>
</feature>
<proteinExistence type="predicted"/>
<dbReference type="Proteomes" id="UP000026962">
    <property type="component" value="Chromosome 1"/>
</dbReference>
<dbReference type="Pfam" id="PF00462">
    <property type="entry name" value="Glutaredoxin"/>
    <property type="match status" value="1"/>
</dbReference>
<evidence type="ECO:0000313" key="4">
    <source>
        <dbReference type="Proteomes" id="UP000026962"/>
    </source>
</evidence>
<feature type="domain" description="Glutaredoxin" evidence="1">
    <location>
        <begin position="499"/>
        <end position="563"/>
    </location>
</feature>
<dbReference type="EnsemblPlants" id="OPUNC01G18860.2">
    <property type="protein sequence ID" value="OPUNC01G18860.2"/>
    <property type="gene ID" value="OPUNC01G18860"/>
</dbReference>
<accession>A0A0E0JJQ7</accession>
<dbReference type="Gene3D" id="1.20.1280.50">
    <property type="match status" value="1"/>
</dbReference>
<dbReference type="InterPro" id="IPR036249">
    <property type="entry name" value="Thioredoxin-like_sf"/>
</dbReference>
<dbReference type="Pfam" id="PF03478">
    <property type="entry name" value="Beta-prop_KIB1-4"/>
    <property type="match status" value="1"/>
</dbReference>
<dbReference type="Gene3D" id="3.40.30.10">
    <property type="entry name" value="Glutaredoxin"/>
    <property type="match status" value="1"/>
</dbReference>
<reference evidence="3" key="1">
    <citation type="submission" date="2015-04" db="UniProtKB">
        <authorList>
            <consortium name="EnsemblPlants"/>
        </authorList>
    </citation>
    <scope>IDENTIFICATION</scope>
</reference>
<reference evidence="3" key="2">
    <citation type="submission" date="2018-05" db="EMBL/GenBank/DDBJ databases">
        <title>OpunRS2 (Oryza punctata Reference Sequence Version 2).</title>
        <authorList>
            <person name="Zhang J."/>
            <person name="Kudrna D."/>
            <person name="Lee S."/>
            <person name="Talag J."/>
            <person name="Welchert J."/>
            <person name="Wing R.A."/>
        </authorList>
    </citation>
    <scope>NUCLEOTIDE SEQUENCE [LARGE SCALE GENOMIC DNA]</scope>
</reference>
<dbReference type="OMA" id="YAIANED"/>
<dbReference type="InterPro" id="IPR036047">
    <property type="entry name" value="F-box-like_dom_sf"/>
</dbReference>
<organism evidence="3">
    <name type="scientific">Oryza punctata</name>
    <name type="common">Red rice</name>
    <dbReference type="NCBI Taxonomy" id="4537"/>
    <lineage>
        <taxon>Eukaryota</taxon>
        <taxon>Viridiplantae</taxon>
        <taxon>Streptophyta</taxon>
        <taxon>Embryophyta</taxon>
        <taxon>Tracheophyta</taxon>
        <taxon>Spermatophyta</taxon>
        <taxon>Magnoliopsida</taxon>
        <taxon>Liliopsida</taxon>
        <taxon>Poales</taxon>
        <taxon>Poaceae</taxon>
        <taxon>BOP clade</taxon>
        <taxon>Oryzoideae</taxon>
        <taxon>Oryzeae</taxon>
        <taxon>Oryzinae</taxon>
        <taxon>Oryza</taxon>
    </lineage>
</organism>
<dbReference type="Gramene" id="OPUNC01G18860.3">
    <property type="protein sequence ID" value="OPUNC01G18860.3"/>
    <property type="gene ID" value="OPUNC01G18860"/>
</dbReference>
<dbReference type="SUPFAM" id="SSF52833">
    <property type="entry name" value="Thioredoxin-like"/>
    <property type="match status" value="1"/>
</dbReference>
<dbReference type="eggNOG" id="KOG0911">
    <property type="taxonomic scope" value="Eukaryota"/>
</dbReference>
<dbReference type="CDD" id="cd09917">
    <property type="entry name" value="F-box_SF"/>
    <property type="match status" value="1"/>
</dbReference>
<dbReference type="HOGENOM" id="CLU_471255_0_0_1"/>
<evidence type="ECO:0000259" key="1">
    <source>
        <dbReference type="Pfam" id="PF00462"/>
    </source>
</evidence>
<dbReference type="EnsemblPlants" id="OPUNC01G18860.3">
    <property type="protein sequence ID" value="OPUNC01G18860.3"/>
    <property type="gene ID" value="OPUNC01G18860"/>
</dbReference>
<evidence type="ECO:0000313" key="3">
    <source>
        <dbReference type="EnsemblPlants" id="OPUNC01G18860.1"/>
    </source>
</evidence>
<dbReference type="PANTHER" id="PTHR33110:SF71">
    <property type="entry name" value="F-BOX_KELCH-REPEAT PROTEIN"/>
    <property type="match status" value="1"/>
</dbReference>
<dbReference type="STRING" id="4537.A0A0E0JJQ7"/>
<dbReference type="PANTHER" id="PTHR33110">
    <property type="entry name" value="F-BOX/KELCH-REPEAT PROTEIN-RELATED"/>
    <property type="match status" value="1"/>
</dbReference>
<dbReference type="AlphaFoldDB" id="A0A0E0JJQ7"/>
<sequence>MAELTPQRSRSWSDIPMDIAGLVLRLLPAQADRARFAAVCPQWRAAARQRPLPPSLPLLALPDGTFYSLPYDEPFRFPGFGFADYKTTCGSWLVFPRDDGCFLVNPFTGATVTLPALSSVRLRPPNAAAKYDLQGCAYPVTWMHIHDSKKLHISKLILCAPNLVAAIIGIGQSSQVLVCKPGGLSWSVRAYDMVKNFQDMAFYQGKLYAIANEDENLLVVNISQDQSTGDPQVSKIGQAIKGEPFLSVFQEYDTMDIVPNKKLYLVELCGALLMIRRKIWCWCKHAPLTEPKAPRPIVAGPNEFEIFKADFEQSRWVKVTTLGDDEQVLFLGRRCSRALPVLQYGMPGDGIFFLDDDEENDQQYDYDREITSFSVYDMGDSEVHSPLPKASWKRCDEMRLDIKENPVLIYMKRVTVWALLAFEVLKLYDAPKTGNGEELRTIIHKKHEGSHGEIDVVRPHQGSREIEPRADRSYFQPTTKSSNMSFDDIVAQDIKENPVLIYMKGYPDAPRCGFSALAVRVLKQYDVPISARDILGDLKLKESVKAHTNWPTFPQIFIKGEFVGGSDIILDMHQAKGSA</sequence>
<dbReference type="CDD" id="cd03028">
    <property type="entry name" value="GRX_PICOT_like"/>
    <property type="match status" value="1"/>
</dbReference>
<dbReference type="InterPro" id="IPR033658">
    <property type="entry name" value="GRX_PICOT-like"/>
</dbReference>
<dbReference type="Gramene" id="OPUNC01G18860.2">
    <property type="protein sequence ID" value="OPUNC01G18860.2"/>
    <property type="gene ID" value="OPUNC01G18860"/>
</dbReference>
<dbReference type="Gramene" id="OPUNC01G18860.1">
    <property type="protein sequence ID" value="OPUNC01G18860.1"/>
    <property type="gene ID" value="OPUNC01G18860"/>
</dbReference>
<evidence type="ECO:0000259" key="2">
    <source>
        <dbReference type="Pfam" id="PF03478"/>
    </source>
</evidence>